<accession>A0AAV2I461</accession>
<dbReference type="GO" id="GO:0005615">
    <property type="term" value="C:extracellular space"/>
    <property type="evidence" value="ECO:0007669"/>
    <property type="project" value="TreeGrafter"/>
</dbReference>
<dbReference type="PANTHER" id="PTHR15040:SF1">
    <property type="entry name" value="DERMATOPONTIN-LIKE ISOFORM X1"/>
    <property type="match status" value="1"/>
</dbReference>
<dbReference type="GO" id="GO:0030199">
    <property type="term" value="P:collagen fibril organization"/>
    <property type="evidence" value="ECO:0007669"/>
    <property type="project" value="TreeGrafter"/>
</dbReference>
<proteinExistence type="inferred from homology"/>
<reference evidence="6 7" key="1">
    <citation type="submission" date="2024-04" db="EMBL/GenBank/DDBJ databases">
        <authorList>
            <consortium name="Genoscope - CEA"/>
            <person name="William W."/>
        </authorList>
    </citation>
    <scope>NUCLEOTIDE SEQUENCE [LARGE SCALE GENOMIC DNA]</scope>
</reference>
<evidence type="ECO:0000256" key="1">
    <source>
        <dbReference type="ARBA" id="ARBA00004613"/>
    </source>
</evidence>
<dbReference type="Proteomes" id="UP001497497">
    <property type="component" value="Unassembled WGS sequence"/>
</dbReference>
<feature type="chain" id="PRO_5043808136" description="Dermatopontin" evidence="5">
    <location>
        <begin position="21"/>
        <end position="178"/>
    </location>
</feature>
<evidence type="ECO:0000256" key="5">
    <source>
        <dbReference type="SAM" id="SignalP"/>
    </source>
</evidence>
<name>A0AAV2I461_LYMST</name>
<comment type="similarity">
    <text evidence="2">Belongs to the dermatopontin family.</text>
</comment>
<protein>
    <recommendedName>
        <fullName evidence="8">Dermatopontin</fullName>
    </recommendedName>
</protein>
<evidence type="ECO:0000256" key="4">
    <source>
        <dbReference type="ARBA" id="ARBA00023157"/>
    </source>
</evidence>
<dbReference type="AlphaFoldDB" id="A0AAV2I461"/>
<keyword evidence="7" id="KW-1185">Reference proteome</keyword>
<dbReference type="InterPro" id="IPR026645">
    <property type="entry name" value="Dermatopontin"/>
</dbReference>
<dbReference type="GO" id="GO:0031012">
    <property type="term" value="C:extracellular matrix"/>
    <property type="evidence" value="ECO:0007669"/>
    <property type="project" value="TreeGrafter"/>
</dbReference>
<dbReference type="PANTHER" id="PTHR15040">
    <property type="entry name" value="DERMATOPONTIN-RELATED"/>
    <property type="match status" value="1"/>
</dbReference>
<keyword evidence="5" id="KW-0732">Signal</keyword>
<evidence type="ECO:0000313" key="7">
    <source>
        <dbReference type="Proteomes" id="UP001497497"/>
    </source>
</evidence>
<comment type="subcellular location">
    <subcellularLocation>
        <location evidence="1">Secreted</location>
    </subcellularLocation>
</comment>
<dbReference type="EMBL" id="CAXITT010000407">
    <property type="protein sequence ID" value="CAL1540939.1"/>
    <property type="molecule type" value="Genomic_DNA"/>
</dbReference>
<evidence type="ECO:0000256" key="3">
    <source>
        <dbReference type="ARBA" id="ARBA00022525"/>
    </source>
</evidence>
<evidence type="ECO:0000313" key="6">
    <source>
        <dbReference type="EMBL" id="CAL1540939.1"/>
    </source>
</evidence>
<feature type="signal peptide" evidence="5">
    <location>
        <begin position="1"/>
        <end position="20"/>
    </location>
</feature>
<evidence type="ECO:0000256" key="2">
    <source>
        <dbReference type="ARBA" id="ARBA00008712"/>
    </source>
</evidence>
<keyword evidence="3" id="KW-0964">Secreted</keyword>
<gene>
    <name evidence="6" type="ORF">GSLYS_00014588001</name>
</gene>
<keyword evidence="4" id="KW-1015">Disulfide bond</keyword>
<dbReference type="Pfam" id="PF14704">
    <property type="entry name" value="DERM"/>
    <property type="match status" value="1"/>
</dbReference>
<comment type="caution">
    <text evidence="6">The sequence shown here is derived from an EMBL/GenBank/DDBJ whole genome shotgun (WGS) entry which is preliminary data.</text>
</comment>
<sequence>MARLSTLLAILSTLVAVSTGVIWMTNLNEEWTFECPKGRTIRSLMSSYEGNDRVWNFTCDLTDPKLNISVCDWSGYINDYNAQFRYQCPSDGIITGMSSHFEVGVLDRRYQFLCCYPGAYATHACQYTPALNIQGQLLSYRLLESWYIRGVNTEYSSSDRLLSLNICRLDKYVATCYY</sequence>
<organism evidence="6 7">
    <name type="scientific">Lymnaea stagnalis</name>
    <name type="common">Great pond snail</name>
    <name type="synonym">Helix stagnalis</name>
    <dbReference type="NCBI Taxonomy" id="6523"/>
    <lineage>
        <taxon>Eukaryota</taxon>
        <taxon>Metazoa</taxon>
        <taxon>Spiralia</taxon>
        <taxon>Lophotrochozoa</taxon>
        <taxon>Mollusca</taxon>
        <taxon>Gastropoda</taxon>
        <taxon>Heterobranchia</taxon>
        <taxon>Euthyneura</taxon>
        <taxon>Panpulmonata</taxon>
        <taxon>Hygrophila</taxon>
        <taxon>Lymnaeoidea</taxon>
        <taxon>Lymnaeidae</taxon>
        <taxon>Lymnaea</taxon>
    </lineage>
</organism>
<evidence type="ECO:0008006" key="8">
    <source>
        <dbReference type="Google" id="ProtNLM"/>
    </source>
</evidence>